<reference evidence="2 3" key="1">
    <citation type="submission" date="2022-05" db="EMBL/GenBank/DDBJ databases">
        <title>A multi-omics perspective on studying reproductive biology in Daphnia sinensis.</title>
        <authorList>
            <person name="Jia J."/>
        </authorList>
    </citation>
    <scope>NUCLEOTIDE SEQUENCE [LARGE SCALE GENOMIC DNA]</scope>
    <source>
        <strain evidence="2 3">WSL</strain>
    </source>
</reference>
<dbReference type="InterPro" id="IPR033349">
    <property type="entry name" value="ATRIP"/>
</dbReference>
<sequence length="541" mass="61390">MDDLWGDDDLDADVVEECVLLATQASYCSSPKPQLQRQQHSFIESKPKYGFEFKQPSGSHHPKINVTNQKTAPMAHTSTESNTNSNINVAAKLVDVAELELLKEENRRLCETNLIKNGETTILRTDLQSVRAAMEKREIEVCQQLASLKEKVIHMDTQYSKQLEASKTEMKFKELELEELRNKCKRIEQSAKEHQKNKRLPTTAQESPNRRKFLNRSSFEMAKYDVKSDTIETGIQTDPIKRFRLDSTGTERMDNATDTSILIETLKFSLLSSMYNNAISYSTVMERLKQRMISGDVQENLIDLYHRSEPGIAEMICSNLERVKNTDILKSNIEFLCCWISHILPFVENPKQGRLIEVLLSEIRRTSFTDLMSLLSAIIARFGLAIVCNRPSGCLLEKAALNLKDSYLSLNSEDQFQAAQKLVLTISTMLASPASENSVKKCLCVPHLLKSLVFVVQHQIEVDGLTPQAAERRMKMLVQAFRLSLGILSSRQEPWLTYKHSSAEVNRLYTVLTAISVDFHVPKEISHEINVLAFTLPGFGL</sequence>
<dbReference type="GO" id="GO:0000077">
    <property type="term" value="P:DNA damage checkpoint signaling"/>
    <property type="evidence" value="ECO:0007669"/>
    <property type="project" value="InterPro"/>
</dbReference>
<dbReference type="PANTHER" id="PTHR28594:SF1">
    <property type="entry name" value="ATR-INTERACTING PROTEIN"/>
    <property type="match status" value="1"/>
</dbReference>
<evidence type="ECO:0000313" key="2">
    <source>
        <dbReference type="EMBL" id="KAI9560395.1"/>
    </source>
</evidence>
<protein>
    <submittedName>
        <fullName evidence="2">Uncharacterized protein</fullName>
    </submittedName>
</protein>
<evidence type="ECO:0000313" key="3">
    <source>
        <dbReference type="Proteomes" id="UP000820818"/>
    </source>
</evidence>
<proteinExistence type="predicted"/>
<dbReference type="GO" id="GO:0006281">
    <property type="term" value="P:DNA repair"/>
    <property type="evidence" value="ECO:0007669"/>
    <property type="project" value="TreeGrafter"/>
</dbReference>
<dbReference type="AlphaFoldDB" id="A0AAD5LCY3"/>
<keyword evidence="3" id="KW-1185">Reference proteome</keyword>
<dbReference type="PANTHER" id="PTHR28594">
    <property type="entry name" value="ATR-INTERACTING PROTEIN"/>
    <property type="match status" value="1"/>
</dbReference>
<name>A0AAD5LCY3_9CRUS</name>
<evidence type="ECO:0000256" key="1">
    <source>
        <dbReference type="SAM" id="MobiDB-lite"/>
    </source>
</evidence>
<accession>A0AAD5LCY3</accession>
<dbReference type="EMBL" id="WJBH02000004">
    <property type="protein sequence ID" value="KAI9560395.1"/>
    <property type="molecule type" value="Genomic_DNA"/>
</dbReference>
<dbReference type="Proteomes" id="UP000820818">
    <property type="component" value="Linkage Group LG4"/>
</dbReference>
<feature type="region of interest" description="Disordered" evidence="1">
    <location>
        <begin position="190"/>
        <end position="212"/>
    </location>
</feature>
<organism evidence="2 3">
    <name type="scientific">Daphnia sinensis</name>
    <dbReference type="NCBI Taxonomy" id="1820382"/>
    <lineage>
        <taxon>Eukaryota</taxon>
        <taxon>Metazoa</taxon>
        <taxon>Ecdysozoa</taxon>
        <taxon>Arthropoda</taxon>
        <taxon>Crustacea</taxon>
        <taxon>Branchiopoda</taxon>
        <taxon>Diplostraca</taxon>
        <taxon>Cladocera</taxon>
        <taxon>Anomopoda</taxon>
        <taxon>Daphniidae</taxon>
        <taxon>Daphnia</taxon>
        <taxon>Daphnia similis group</taxon>
    </lineage>
</organism>
<gene>
    <name evidence="2" type="ORF">GHT06_014412</name>
</gene>
<comment type="caution">
    <text evidence="2">The sequence shown here is derived from an EMBL/GenBank/DDBJ whole genome shotgun (WGS) entry which is preliminary data.</text>
</comment>